<evidence type="ECO:0000259" key="2">
    <source>
        <dbReference type="SMART" id="SM01177"/>
    </source>
</evidence>
<dbReference type="PANTHER" id="PTHR13199:SF11">
    <property type="entry name" value="PROTEIN ATOSSA"/>
    <property type="match status" value="1"/>
</dbReference>
<dbReference type="OrthoDB" id="8625101at2759"/>
<feature type="region of interest" description="Disordered" evidence="1">
    <location>
        <begin position="1"/>
        <end position="46"/>
    </location>
</feature>
<reference evidence="3" key="1">
    <citation type="submission" date="2021-03" db="EMBL/GenBank/DDBJ databases">
        <authorList>
            <person name="Tagirdzhanova G."/>
        </authorList>
    </citation>
    <scope>NUCLEOTIDE SEQUENCE</scope>
</reference>
<evidence type="ECO:0000313" key="3">
    <source>
        <dbReference type="EMBL" id="CAF9925328.1"/>
    </source>
</evidence>
<feature type="compositionally biased region" description="Basic and acidic residues" evidence="1">
    <location>
        <begin position="163"/>
        <end position="176"/>
    </location>
</feature>
<dbReference type="InterPro" id="IPR025261">
    <property type="entry name" value="Atos-like_cons_dom"/>
</dbReference>
<feature type="compositionally biased region" description="Low complexity" evidence="1">
    <location>
        <begin position="291"/>
        <end position="304"/>
    </location>
</feature>
<feature type="compositionally biased region" description="Polar residues" evidence="1">
    <location>
        <begin position="719"/>
        <end position="733"/>
    </location>
</feature>
<feature type="region of interest" description="Disordered" evidence="1">
    <location>
        <begin position="659"/>
        <end position="733"/>
    </location>
</feature>
<proteinExistence type="predicted"/>
<dbReference type="InterPro" id="IPR033473">
    <property type="entry name" value="Atos-like_C"/>
</dbReference>
<feature type="region of interest" description="Disordered" evidence="1">
    <location>
        <begin position="745"/>
        <end position="807"/>
    </location>
</feature>
<accession>A0A8H3IN96</accession>
<dbReference type="SMART" id="SM01177">
    <property type="entry name" value="DUF4210"/>
    <property type="match status" value="1"/>
</dbReference>
<feature type="compositionally biased region" description="Basic and acidic residues" evidence="1">
    <location>
        <begin position="216"/>
        <end position="227"/>
    </location>
</feature>
<dbReference type="Proteomes" id="UP000664203">
    <property type="component" value="Unassembled WGS sequence"/>
</dbReference>
<feature type="compositionally biased region" description="Basic and acidic residues" evidence="1">
    <location>
        <begin position="1"/>
        <end position="41"/>
    </location>
</feature>
<feature type="region of interest" description="Disordered" evidence="1">
    <location>
        <begin position="424"/>
        <end position="505"/>
    </location>
</feature>
<dbReference type="InterPro" id="IPR051506">
    <property type="entry name" value="ATOS_Transcription_Regulators"/>
</dbReference>
<feature type="compositionally biased region" description="Basic and acidic residues" evidence="1">
    <location>
        <begin position="798"/>
        <end position="807"/>
    </location>
</feature>
<feature type="domain" description="Atos-like conserved" evidence="2">
    <location>
        <begin position="363"/>
        <end position="434"/>
    </location>
</feature>
<feature type="compositionally biased region" description="Low complexity" evidence="1">
    <location>
        <begin position="234"/>
        <end position="243"/>
    </location>
</feature>
<feature type="region of interest" description="Disordered" evidence="1">
    <location>
        <begin position="155"/>
        <end position="178"/>
    </location>
</feature>
<evidence type="ECO:0000313" key="4">
    <source>
        <dbReference type="Proteomes" id="UP000664203"/>
    </source>
</evidence>
<feature type="compositionally biased region" description="Polar residues" evidence="1">
    <location>
        <begin position="697"/>
        <end position="709"/>
    </location>
</feature>
<evidence type="ECO:0000256" key="1">
    <source>
        <dbReference type="SAM" id="MobiDB-lite"/>
    </source>
</evidence>
<keyword evidence="4" id="KW-1185">Reference proteome</keyword>
<comment type="caution">
    <text evidence="3">The sequence shown here is derived from an EMBL/GenBank/DDBJ whole genome shotgun (WGS) entry which is preliminary data.</text>
</comment>
<feature type="region of interest" description="Disordered" evidence="1">
    <location>
        <begin position="191"/>
        <end position="306"/>
    </location>
</feature>
<dbReference type="Pfam" id="PF13915">
    <property type="entry name" value="DUF4210"/>
    <property type="match status" value="1"/>
</dbReference>
<feature type="compositionally biased region" description="Low complexity" evidence="1">
    <location>
        <begin position="745"/>
        <end position="762"/>
    </location>
</feature>
<dbReference type="AlphaFoldDB" id="A0A8H3IN96"/>
<feature type="compositionally biased region" description="Basic residues" evidence="1">
    <location>
        <begin position="479"/>
        <end position="489"/>
    </location>
</feature>
<dbReference type="PANTHER" id="PTHR13199">
    <property type="entry name" value="GH03947P"/>
    <property type="match status" value="1"/>
</dbReference>
<feature type="compositionally biased region" description="Low complexity" evidence="1">
    <location>
        <begin position="200"/>
        <end position="211"/>
    </location>
</feature>
<organism evidence="3 4">
    <name type="scientific">Alectoria fallacina</name>
    <dbReference type="NCBI Taxonomy" id="1903189"/>
    <lineage>
        <taxon>Eukaryota</taxon>
        <taxon>Fungi</taxon>
        <taxon>Dikarya</taxon>
        <taxon>Ascomycota</taxon>
        <taxon>Pezizomycotina</taxon>
        <taxon>Lecanoromycetes</taxon>
        <taxon>OSLEUM clade</taxon>
        <taxon>Lecanoromycetidae</taxon>
        <taxon>Lecanorales</taxon>
        <taxon>Lecanorineae</taxon>
        <taxon>Parmeliaceae</taxon>
        <taxon>Alectoria</taxon>
    </lineage>
</organism>
<gene>
    <name evidence="3" type="ORF">ALECFALPRED_003116</name>
</gene>
<feature type="compositionally biased region" description="Polar residues" evidence="1">
    <location>
        <begin position="667"/>
        <end position="679"/>
    </location>
</feature>
<protein>
    <recommendedName>
        <fullName evidence="2">Atos-like conserved domain-containing protein</fullName>
    </recommendedName>
</protein>
<sequence length="807" mass="88742">MPIHHDPEQHFSKAYKQEELPQHDVNMRRLSEESIGTERSDGPIPDIAVDHVAVQAGREGRVSNNGEAVCSDRAELIERIKRGESPTWIPNQALQEEYLKTNNGDVSSLRRQKAPSPLLPAAELKCITQKQEKQDDTLSIGLSIPVETQRPRSALHAGDFMEEQGKAKEPSRDSPRISRCFDTFQNGPLGMSPRIPWYDPPSSFKGFGSSPQISPSDRDYAVSDRRPWRSRAPSLSSYSSSSYVLKAPTTPLVQQSNNADLDFSPMVRSVSPEKNNRRHTLPPDTLQDMRSSSSDQASTFSQAARHVPSYRREGSLPYGHHQRRSLTSNWSLQAFSSPQSPAYLRPRRTSFSSEASPRQHAHMVGSYEESILRGWMSTAPSKPLDFTAQVGVLGKGNCKPRCPAHVTIPFPAVFYSWSLGNGRSSGDDDPGPYVGHIDLQHSPSPPEPEEPPLLQAEDKHKSQTHGTGAEHDSTLAKSTPRRSKKRRRTSPASAPPRGSYRIPEQGQLQIIIKNPNKTAVKLFLIPYDLSGMEPGTKTFVRQRSYSADPVIDSPLASKPQPDPAFRSGKPTLRYLIHLNICSPSKGRFYLYQQIRVVFANRVPDNKEQLRNEIQVPQPRFSAYKPTRDPLVGASSSAGAKLTAEKAYRRRSSGFGFGFGSDEADGHATQTLTGGSTFPLNTGHPAPPIPAIPFNLAVSRQRSAKGQESITGEAMDLDSSRPTTASDMQSPLSDKTTNHLIGVQLSSSYKSNSSSNGSDGYNKLNKGESGYGGVFGRPGTPEPGEGLLARRLKGLGVQRDSRQGEEEM</sequence>
<dbReference type="Pfam" id="PF13889">
    <property type="entry name" value="Chromosome_seg"/>
    <property type="match status" value="1"/>
</dbReference>
<dbReference type="EMBL" id="CAJPDR010000202">
    <property type="protein sequence ID" value="CAF9925328.1"/>
    <property type="molecule type" value="Genomic_DNA"/>
</dbReference>
<name>A0A8H3IN96_9LECA</name>